<sequence>MDSGNIPYTPQAVATVDRDADGDAAANAYLLWQDAAAAFALALRWKVEGNTSYADAAAAILTSWAETLTSLGTTDDQYLVAGLQGHELANAGELLRDYAPFQQSGLASFNSMMQDVFLEKNIYFLNHLAGSEQNVKHFFANWELAQVASAMTIGNGTGNGAINNAITNIVEEPDTGRPLGQGQEEGRDQGHSSLDYALLGVIAQQAWNQGEDLYAYNNSRILLGAEYFARYNLGYDVPFENYTNGIVSYTELGSGSRGSVRWAWEVLYNHYVKIKEQAAPWTTQYWNKTLETWNGFEIGSGAYGSPYVSGYYDTMGWGTILYHLNDTDVAAARAAYSSSRSLAQSSPVPSLSSMPSSTSPPWEFPSSTRSVIPSAPGDSSISDLPTSWASEGPSATSIKSGPNHSPLSHHLHGHKDLCRRPL</sequence>
<feature type="compositionally biased region" description="Polar residues" evidence="3">
    <location>
        <begin position="365"/>
        <end position="406"/>
    </location>
</feature>
<dbReference type="GO" id="GO:0016829">
    <property type="term" value="F:lyase activity"/>
    <property type="evidence" value="ECO:0007669"/>
    <property type="project" value="UniProtKB-KW"/>
</dbReference>
<dbReference type="Proteomes" id="UP001220324">
    <property type="component" value="Unassembled WGS sequence"/>
</dbReference>
<evidence type="ECO:0000256" key="3">
    <source>
        <dbReference type="SAM" id="MobiDB-lite"/>
    </source>
</evidence>
<evidence type="ECO:0000259" key="4">
    <source>
        <dbReference type="Pfam" id="PF05426"/>
    </source>
</evidence>
<dbReference type="SUPFAM" id="SSF48230">
    <property type="entry name" value="Chondroitin AC/alginate lyase"/>
    <property type="match status" value="1"/>
</dbReference>
<dbReference type="GO" id="GO:0042597">
    <property type="term" value="C:periplasmic space"/>
    <property type="evidence" value="ECO:0007669"/>
    <property type="project" value="InterPro"/>
</dbReference>
<gene>
    <name evidence="5" type="ORF">N7494_005200</name>
</gene>
<reference evidence="5 6" key="1">
    <citation type="journal article" date="2023" name="IMA Fungus">
        <title>Comparative genomic study of the Penicillium genus elucidates a diverse pangenome and 15 lateral gene transfer events.</title>
        <authorList>
            <person name="Petersen C."/>
            <person name="Sorensen T."/>
            <person name="Nielsen M.R."/>
            <person name="Sondergaard T.E."/>
            <person name="Sorensen J.L."/>
            <person name="Fitzpatrick D.A."/>
            <person name="Frisvad J.C."/>
            <person name="Nielsen K.L."/>
        </authorList>
    </citation>
    <scope>NUCLEOTIDE SEQUENCE [LARGE SCALE GENOMIC DNA]</scope>
    <source>
        <strain evidence="5 6">IBT 35679</strain>
    </source>
</reference>
<keyword evidence="1" id="KW-0732">Signal</keyword>
<feature type="compositionally biased region" description="Low complexity" evidence="3">
    <location>
        <begin position="343"/>
        <end position="361"/>
    </location>
</feature>
<evidence type="ECO:0000313" key="5">
    <source>
        <dbReference type="EMBL" id="KAJ5543921.1"/>
    </source>
</evidence>
<proteinExistence type="predicted"/>
<accession>A0AAD6CXI2</accession>
<evidence type="ECO:0000256" key="1">
    <source>
        <dbReference type="ARBA" id="ARBA00022729"/>
    </source>
</evidence>
<dbReference type="Gene3D" id="1.50.10.100">
    <property type="entry name" value="Chondroitin AC/alginate lyase"/>
    <property type="match status" value="1"/>
</dbReference>
<feature type="domain" description="Alginate lyase" evidence="4">
    <location>
        <begin position="12"/>
        <end position="231"/>
    </location>
</feature>
<name>A0AAD6CXI2_9EURO</name>
<dbReference type="InterPro" id="IPR008397">
    <property type="entry name" value="Alginate_lyase_dom"/>
</dbReference>
<comment type="caution">
    <text evidence="5">The sequence shown here is derived from an EMBL/GenBank/DDBJ whole genome shotgun (WGS) entry which is preliminary data.</text>
</comment>
<dbReference type="AlphaFoldDB" id="A0AAD6CXI2"/>
<dbReference type="InterPro" id="IPR008929">
    <property type="entry name" value="Chondroitin_lyas"/>
</dbReference>
<keyword evidence="2" id="KW-0456">Lyase</keyword>
<protein>
    <recommendedName>
        <fullName evidence="4">Alginate lyase domain-containing protein</fullName>
    </recommendedName>
</protein>
<keyword evidence="6" id="KW-1185">Reference proteome</keyword>
<dbReference type="EMBL" id="JAQIZZ010000004">
    <property type="protein sequence ID" value="KAJ5543921.1"/>
    <property type="molecule type" value="Genomic_DNA"/>
</dbReference>
<organism evidence="5 6">
    <name type="scientific">Penicillium frequentans</name>
    <dbReference type="NCBI Taxonomy" id="3151616"/>
    <lineage>
        <taxon>Eukaryota</taxon>
        <taxon>Fungi</taxon>
        <taxon>Dikarya</taxon>
        <taxon>Ascomycota</taxon>
        <taxon>Pezizomycotina</taxon>
        <taxon>Eurotiomycetes</taxon>
        <taxon>Eurotiomycetidae</taxon>
        <taxon>Eurotiales</taxon>
        <taxon>Aspergillaceae</taxon>
        <taxon>Penicillium</taxon>
    </lineage>
</organism>
<evidence type="ECO:0000256" key="2">
    <source>
        <dbReference type="ARBA" id="ARBA00023239"/>
    </source>
</evidence>
<dbReference type="Pfam" id="PF05426">
    <property type="entry name" value="Alginate_lyase"/>
    <property type="match status" value="1"/>
</dbReference>
<evidence type="ECO:0000313" key="6">
    <source>
        <dbReference type="Proteomes" id="UP001220324"/>
    </source>
</evidence>
<feature type="region of interest" description="Disordered" evidence="3">
    <location>
        <begin position="343"/>
        <end position="422"/>
    </location>
</feature>